<dbReference type="Proteomes" id="UP001386437">
    <property type="component" value="Unassembled WGS sequence"/>
</dbReference>
<protein>
    <submittedName>
        <fullName evidence="1">Uncharacterized protein</fullName>
    </submittedName>
</protein>
<evidence type="ECO:0000313" key="2">
    <source>
        <dbReference type="Proteomes" id="UP001386437"/>
    </source>
</evidence>
<proteinExistence type="predicted"/>
<reference evidence="1 2" key="1">
    <citation type="journal article" date="2022" name="Arch. Microbiol.">
        <title>Paraburkholderia bengalensis sp. nov. isolated from roots of Oryza sativa, IR64.</title>
        <authorList>
            <person name="Nag P."/>
            <person name="Mondal N."/>
            <person name="Sarkar J."/>
            <person name="Das S."/>
        </authorList>
    </citation>
    <scope>NUCLEOTIDE SEQUENCE [LARGE SCALE GENOMIC DNA]</scope>
    <source>
        <strain evidence="1 2">IR64_4_BI</strain>
    </source>
</reference>
<dbReference type="EMBL" id="JACFYJ010000001">
    <property type="protein sequence ID" value="MEI5995716.1"/>
    <property type="molecule type" value="Genomic_DNA"/>
</dbReference>
<keyword evidence="2" id="KW-1185">Reference proteome</keyword>
<organism evidence="1 2">
    <name type="scientific">Paraburkholderia bengalensis</name>
    <dbReference type="NCBI Taxonomy" id="2747562"/>
    <lineage>
        <taxon>Bacteria</taxon>
        <taxon>Pseudomonadati</taxon>
        <taxon>Pseudomonadota</taxon>
        <taxon>Betaproteobacteria</taxon>
        <taxon>Burkholderiales</taxon>
        <taxon>Burkholderiaceae</taxon>
        <taxon>Paraburkholderia</taxon>
    </lineage>
</organism>
<sequence length="67" mass="7347">MFSGWKGCKRFRILVPLGALHTGKARTSSMGKWPVPQSLTCERFTHPLSGNPLMGAPLLHNAQKGMI</sequence>
<comment type="caution">
    <text evidence="1">The sequence shown here is derived from an EMBL/GenBank/DDBJ whole genome shotgun (WGS) entry which is preliminary data.</text>
</comment>
<accession>A0ABU8IJM5</accession>
<gene>
    <name evidence="1" type="ORF">H3V53_00345</name>
</gene>
<name>A0ABU8IJM5_9BURK</name>
<evidence type="ECO:0000313" key="1">
    <source>
        <dbReference type="EMBL" id="MEI5995716.1"/>
    </source>
</evidence>